<feature type="domain" description="Nop" evidence="6">
    <location>
        <begin position="297"/>
        <end position="416"/>
    </location>
</feature>
<dbReference type="Pfam" id="PF01798">
    <property type="entry name" value="Nop"/>
    <property type="match status" value="1"/>
</dbReference>
<comment type="caution">
    <text evidence="7">The sequence shown here is derived from an EMBL/GenBank/DDBJ whole genome shotgun (WGS) entry which is preliminary data.</text>
</comment>
<dbReference type="SMART" id="SM00931">
    <property type="entry name" value="NOSIC"/>
    <property type="match status" value="1"/>
</dbReference>
<dbReference type="InterPro" id="IPR002687">
    <property type="entry name" value="Nop_dom"/>
</dbReference>
<dbReference type="Pfam" id="PF06585">
    <property type="entry name" value="JHBP"/>
    <property type="match status" value="1"/>
</dbReference>
<dbReference type="InterPro" id="IPR038606">
    <property type="entry name" value="To_sf"/>
</dbReference>
<evidence type="ECO:0000256" key="1">
    <source>
        <dbReference type="ARBA" id="ARBA00004604"/>
    </source>
</evidence>
<comment type="subcellular location">
    <subcellularLocation>
        <location evidence="1">Nucleus</location>
        <location evidence="1">Nucleolus</location>
    </subcellularLocation>
</comment>
<keyword evidence="3" id="KW-0690">Ribosome biogenesis</keyword>
<dbReference type="SUPFAM" id="SSF89124">
    <property type="entry name" value="Nop domain"/>
    <property type="match status" value="1"/>
</dbReference>
<keyword evidence="8" id="KW-1185">Reference proteome</keyword>
<dbReference type="PROSITE" id="PS51358">
    <property type="entry name" value="NOP"/>
    <property type="match status" value="1"/>
</dbReference>
<dbReference type="AlphaFoldDB" id="A0AAV6U9V5"/>
<evidence type="ECO:0000313" key="8">
    <source>
        <dbReference type="Proteomes" id="UP000827092"/>
    </source>
</evidence>
<dbReference type="GO" id="GO:0031428">
    <property type="term" value="C:box C/D methylation guide snoRNP complex"/>
    <property type="evidence" value="ECO:0007669"/>
    <property type="project" value="InterPro"/>
</dbReference>
<reference evidence="7 8" key="1">
    <citation type="journal article" date="2022" name="Nat. Ecol. Evol.">
        <title>A masculinizing supergene underlies an exaggerated male reproductive morph in a spider.</title>
        <authorList>
            <person name="Hendrickx F."/>
            <person name="De Corte Z."/>
            <person name="Sonet G."/>
            <person name="Van Belleghem S.M."/>
            <person name="Kostlbacher S."/>
            <person name="Vangestel C."/>
        </authorList>
    </citation>
    <scope>NUCLEOTIDE SEQUENCE [LARGE SCALE GENOMIC DNA]</scope>
    <source>
        <strain evidence="7">W744_W776</strain>
    </source>
</reference>
<proteinExistence type="inferred from homology"/>
<name>A0AAV6U9V5_9ARAC</name>
<dbReference type="InterPro" id="IPR012974">
    <property type="entry name" value="NOP58/56_N"/>
</dbReference>
<dbReference type="Pfam" id="PF08156">
    <property type="entry name" value="NOP5NT"/>
    <property type="match status" value="1"/>
</dbReference>
<dbReference type="Proteomes" id="UP000827092">
    <property type="component" value="Unassembled WGS sequence"/>
</dbReference>
<dbReference type="InterPro" id="IPR042239">
    <property type="entry name" value="Nop_C"/>
</dbReference>
<keyword evidence="4" id="KW-0539">Nucleus</keyword>
<dbReference type="GO" id="GO:0032040">
    <property type="term" value="C:small-subunit processome"/>
    <property type="evidence" value="ECO:0007669"/>
    <property type="project" value="InterPro"/>
</dbReference>
<protein>
    <recommendedName>
        <fullName evidence="5">Nucleolar protein 56</fullName>
    </recommendedName>
</protein>
<dbReference type="InterPro" id="IPR045056">
    <property type="entry name" value="Nop56/Nop58"/>
</dbReference>
<evidence type="ECO:0000256" key="5">
    <source>
        <dbReference type="ARBA" id="ARBA00040742"/>
    </source>
</evidence>
<dbReference type="Gene3D" id="1.10.246.90">
    <property type="entry name" value="Nop domain"/>
    <property type="match status" value="1"/>
</dbReference>
<evidence type="ECO:0000259" key="6">
    <source>
        <dbReference type="PROSITE" id="PS51358"/>
    </source>
</evidence>
<accession>A0AAV6U9V5</accession>
<dbReference type="InterPro" id="IPR010562">
    <property type="entry name" value="Haemolymph_juvenile_hormone-bd"/>
</dbReference>
<dbReference type="InterPro" id="IPR012976">
    <property type="entry name" value="NOSIC"/>
</dbReference>
<dbReference type="Gene3D" id="3.15.10.30">
    <property type="entry name" value="Haemolymph juvenile hormone binding protein"/>
    <property type="match status" value="1"/>
</dbReference>
<evidence type="ECO:0000313" key="7">
    <source>
        <dbReference type="EMBL" id="KAG8181132.1"/>
    </source>
</evidence>
<sequence length="694" mass="77891">MHQLYVLFEHACGYALFRTTEFEEIALFLPQVRKSILDISKFRSIVFLKGFHLFQNGSEALENMNCIAKGELHLDLRLFLESNVPKSKKSTQSILLGVADQRLGSSISDALGIACSTSGTVSEVIRGIRHHFPKLIKGYKDQNILIKSQQALSHQFSRAKITNFDAKRSDCMVTETITMLDQLGKDITSLALRVREWYSFHFPELIKIVPDTETYIKCVSAIGDRQNLSEDIEDTLHLLLQDSEKVRKILEANHSSMGMEIAEEDVTNIESFIEQINSLIKRRDEMKKYLKLKMQKVAPNLSALIGEKVGARLISQAGSLNNLAKFPASTVQILGAEKSLFRGMKMKGKKVPKFGSLDQSSFIGKVGKTSQGRMARYLAHKCSLASRIDCFSKISSDKHGLCLKQLVEDRQKVLQMRANRITKSFFSESIAAFCFNTTIGLNMWSNIVCRSFFLSCMVLIGLSFATDDPFTTEEYDEKLTSFIREILENFRDQMPEGIPDIGIPPIDPLVIPDISEDIKEAVAQLVLRMRNISIEGISQFEIQTLKADLEKGFANFSISLPVLEAEGYCYMNGKVLGIFPITSDGPFFIKVSEVLIQGYGDLNVTTGGQTRLHMNDLKLHLTFGTLDIEFQSLLGGGQWTQTLVRLISSLGRQIFMKFHKEAMQELDKALLKLINSELDKGTLSDLLDQIPIGA</sequence>
<comment type="similarity">
    <text evidence="2">Belongs to the NOP5/NOP56 family.</text>
</comment>
<dbReference type="Gene3D" id="1.10.287.4070">
    <property type="match status" value="1"/>
</dbReference>
<dbReference type="InterPro" id="IPR036070">
    <property type="entry name" value="Nop_dom_sf"/>
</dbReference>
<dbReference type="GO" id="GO:0030515">
    <property type="term" value="F:snoRNA binding"/>
    <property type="evidence" value="ECO:0007669"/>
    <property type="project" value="InterPro"/>
</dbReference>
<evidence type="ECO:0000256" key="3">
    <source>
        <dbReference type="ARBA" id="ARBA00022517"/>
    </source>
</evidence>
<evidence type="ECO:0000256" key="2">
    <source>
        <dbReference type="ARBA" id="ARBA00009211"/>
    </source>
</evidence>
<dbReference type="GO" id="GO:0042254">
    <property type="term" value="P:ribosome biogenesis"/>
    <property type="evidence" value="ECO:0007669"/>
    <property type="project" value="UniProtKB-KW"/>
</dbReference>
<gene>
    <name evidence="7" type="ORF">JTE90_000784</name>
</gene>
<dbReference type="PANTHER" id="PTHR10894">
    <property type="entry name" value="NUCLEOLAR PROTEIN 5 NUCLEOLAR PROTEIN NOP5 NOP58"/>
    <property type="match status" value="1"/>
</dbReference>
<dbReference type="EMBL" id="JAFNEN010000533">
    <property type="protein sequence ID" value="KAG8181132.1"/>
    <property type="molecule type" value="Genomic_DNA"/>
</dbReference>
<dbReference type="SMART" id="SM00700">
    <property type="entry name" value="JHBP"/>
    <property type="match status" value="1"/>
</dbReference>
<dbReference type="PANTHER" id="PTHR10894:SF0">
    <property type="entry name" value="NUCLEOLAR PROTEIN 56"/>
    <property type="match status" value="1"/>
</dbReference>
<organism evidence="7 8">
    <name type="scientific">Oedothorax gibbosus</name>
    <dbReference type="NCBI Taxonomy" id="931172"/>
    <lineage>
        <taxon>Eukaryota</taxon>
        <taxon>Metazoa</taxon>
        <taxon>Ecdysozoa</taxon>
        <taxon>Arthropoda</taxon>
        <taxon>Chelicerata</taxon>
        <taxon>Arachnida</taxon>
        <taxon>Araneae</taxon>
        <taxon>Araneomorphae</taxon>
        <taxon>Entelegynae</taxon>
        <taxon>Araneoidea</taxon>
        <taxon>Linyphiidae</taxon>
        <taxon>Erigoninae</taxon>
        <taxon>Oedothorax</taxon>
    </lineage>
</organism>
<evidence type="ECO:0000256" key="4">
    <source>
        <dbReference type="ARBA" id="ARBA00023242"/>
    </source>
</evidence>